<comment type="caution">
    <text evidence="2">The sequence shown here is derived from an EMBL/GenBank/DDBJ whole genome shotgun (WGS) entry which is preliminary data.</text>
</comment>
<proteinExistence type="predicted"/>
<sequence length="325" mass="36415">MSRWAKQVSRMGRDGFQLASAIFKDSTTKRAVSFKPVLLDQARQYNLVARSLLQVDRQIGLVRYHGIMGYFQQQWQARFSSSLPPSTTTPEGSSPADTSQPNKARIAFMITGSMKQELNEQMGYLDEDIRKMTPLQASLILHYRIIPDEMEEKLPVVEAEYEKQREEDAVKQQQEAEERERLRAAQQVEMKKAEALRKEQAASTAESKTEVNAQQETPSAPYVAPAPLTVASFSAAANNFQSSNTLLSPSADGTTNGFGDSWFEVNEIDPKTGEATRVGLYQEEEEATLGMKTRQEIADAKETNLTFELKPVEKSALFSSSQKQK</sequence>
<keyword evidence="3" id="KW-1185">Reference proteome</keyword>
<accession>A0AAD2FV73</accession>
<reference evidence="2" key="1">
    <citation type="submission" date="2023-08" db="EMBL/GenBank/DDBJ databases">
        <authorList>
            <person name="Audoor S."/>
            <person name="Bilcke G."/>
        </authorList>
    </citation>
    <scope>NUCLEOTIDE SEQUENCE</scope>
</reference>
<feature type="compositionally biased region" description="Polar residues" evidence="1">
    <location>
        <begin position="201"/>
        <end position="218"/>
    </location>
</feature>
<protein>
    <submittedName>
        <fullName evidence="2">Uncharacterized protein</fullName>
    </submittedName>
</protein>
<feature type="region of interest" description="Disordered" evidence="1">
    <location>
        <begin position="188"/>
        <end position="220"/>
    </location>
</feature>
<gene>
    <name evidence="2" type="ORF">CYCCA115_LOCUS14460</name>
</gene>
<organism evidence="2 3">
    <name type="scientific">Cylindrotheca closterium</name>
    <dbReference type="NCBI Taxonomy" id="2856"/>
    <lineage>
        <taxon>Eukaryota</taxon>
        <taxon>Sar</taxon>
        <taxon>Stramenopiles</taxon>
        <taxon>Ochrophyta</taxon>
        <taxon>Bacillariophyta</taxon>
        <taxon>Bacillariophyceae</taxon>
        <taxon>Bacillariophycidae</taxon>
        <taxon>Bacillariales</taxon>
        <taxon>Bacillariaceae</taxon>
        <taxon>Cylindrotheca</taxon>
    </lineage>
</organism>
<dbReference type="EMBL" id="CAKOGP040001847">
    <property type="protein sequence ID" value="CAJ1953863.1"/>
    <property type="molecule type" value="Genomic_DNA"/>
</dbReference>
<evidence type="ECO:0000313" key="2">
    <source>
        <dbReference type="EMBL" id="CAJ1953863.1"/>
    </source>
</evidence>
<feature type="compositionally biased region" description="Basic and acidic residues" evidence="1">
    <location>
        <begin position="188"/>
        <end position="200"/>
    </location>
</feature>
<name>A0AAD2FV73_9STRA</name>
<dbReference type="AlphaFoldDB" id="A0AAD2FV73"/>
<evidence type="ECO:0000256" key="1">
    <source>
        <dbReference type="SAM" id="MobiDB-lite"/>
    </source>
</evidence>
<evidence type="ECO:0000313" key="3">
    <source>
        <dbReference type="Proteomes" id="UP001295423"/>
    </source>
</evidence>
<feature type="region of interest" description="Disordered" evidence="1">
    <location>
        <begin position="81"/>
        <end position="101"/>
    </location>
</feature>
<feature type="compositionally biased region" description="Low complexity" evidence="1">
    <location>
        <begin position="81"/>
        <end position="95"/>
    </location>
</feature>
<dbReference type="Proteomes" id="UP001295423">
    <property type="component" value="Unassembled WGS sequence"/>
</dbReference>